<evidence type="ECO:0000256" key="3">
    <source>
        <dbReference type="ARBA" id="ARBA00022692"/>
    </source>
</evidence>
<keyword evidence="5 6" id="KW-0472">Membrane</keyword>
<dbReference type="PANTHER" id="PTHR30213">
    <property type="entry name" value="INNER MEMBRANE PROTEIN YHJD"/>
    <property type="match status" value="1"/>
</dbReference>
<evidence type="ECO:0000256" key="2">
    <source>
        <dbReference type="ARBA" id="ARBA00022475"/>
    </source>
</evidence>
<evidence type="ECO:0000256" key="6">
    <source>
        <dbReference type="SAM" id="Phobius"/>
    </source>
</evidence>
<reference evidence="7" key="1">
    <citation type="submission" date="2022-04" db="EMBL/GenBank/DDBJ databases">
        <title>Diverse halophilic archaea isolated from saline environments.</title>
        <authorList>
            <person name="Cui H.-L."/>
        </authorList>
    </citation>
    <scope>NUCLEOTIDE SEQUENCE</scope>
    <source>
        <strain evidence="7">XZYJT40</strain>
    </source>
</reference>
<feature type="transmembrane region" description="Helical" evidence="6">
    <location>
        <begin position="35"/>
        <end position="54"/>
    </location>
</feature>
<keyword evidence="8" id="KW-1185">Reference proteome</keyword>
<keyword evidence="4 6" id="KW-1133">Transmembrane helix</keyword>
<evidence type="ECO:0000313" key="7">
    <source>
        <dbReference type="EMBL" id="UPW00146.1"/>
    </source>
</evidence>
<dbReference type="NCBIfam" id="TIGR00765">
    <property type="entry name" value="yihY_not_rbn"/>
    <property type="match status" value="1"/>
</dbReference>
<feature type="transmembrane region" description="Helical" evidence="6">
    <location>
        <begin position="92"/>
        <end position="111"/>
    </location>
</feature>
<feature type="transmembrane region" description="Helical" evidence="6">
    <location>
        <begin position="229"/>
        <end position="257"/>
    </location>
</feature>
<dbReference type="RefSeq" id="WP_248654560.1">
    <property type="nucleotide sequence ID" value="NZ_CP096658.1"/>
</dbReference>
<dbReference type="PIRSF" id="PIRSF035875">
    <property type="entry name" value="RNase_BN"/>
    <property type="match status" value="1"/>
</dbReference>
<dbReference type="InterPro" id="IPR017039">
    <property type="entry name" value="Virul_fac_BrkB"/>
</dbReference>
<proteinExistence type="predicted"/>
<accession>A0A8U0IHI8</accession>
<dbReference type="GO" id="GO:0005886">
    <property type="term" value="C:plasma membrane"/>
    <property type="evidence" value="ECO:0007669"/>
    <property type="project" value="UniProtKB-SubCell"/>
</dbReference>
<dbReference type="KEGG" id="haxz:M0R88_16730"/>
<dbReference type="EMBL" id="CP096658">
    <property type="protein sequence ID" value="UPW00146.1"/>
    <property type="molecule type" value="Genomic_DNA"/>
</dbReference>
<keyword evidence="2" id="KW-1003">Cell membrane</keyword>
<dbReference type="GeneID" id="72191535"/>
<dbReference type="PANTHER" id="PTHR30213:SF0">
    <property type="entry name" value="UPF0761 MEMBRANE PROTEIN YIHY"/>
    <property type="match status" value="1"/>
</dbReference>
<evidence type="ECO:0000256" key="5">
    <source>
        <dbReference type="ARBA" id="ARBA00023136"/>
    </source>
</evidence>
<name>A0A8U0IHI8_9EURY</name>
<evidence type="ECO:0000256" key="1">
    <source>
        <dbReference type="ARBA" id="ARBA00004651"/>
    </source>
</evidence>
<organism evidence="7 8">
    <name type="scientific">Halorussus gelatinilyticus</name>
    <dbReference type="NCBI Taxonomy" id="2937524"/>
    <lineage>
        <taxon>Archaea</taxon>
        <taxon>Methanobacteriati</taxon>
        <taxon>Methanobacteriota</taxon>
        <taxon>Stenosarchaea group</taxon>
        <taxon>Halobacteria</taxon>
        <taxon>Halobacteriales</taxon>
        <taxon>Haladaptataceae</taxon>
        <taxon>Halorussus</taxon>
    </lineage>
</organism>
<protein>
    <submittedName>
        <fullName evidence="7">YihY/virulence factor BrkB family protein</fullName>
    </submittedName>
</protein>
<evidence type="ECO:0000256" key="4">
    <source>
        <dbReference type="ARBA" id="ARBA00022989"/>
    </source>
</evidence>
<dbReference type="Proteomes" id="UP000830434">
    <property type="component" value="Chromosome"/>
</dbReference>
<comment type="subcellular location">
    <subcellularLocation>
        <location evidence="1">Cell membrane</location>
        <topology evidence="1">Multi-pass membrane protein</topology>
    </subcellularLocation>
</comment>
<evidence type="ECO:0000313" key="8">
    <source>
        <dbReference type="Proteomes" id="UP000830434"/>
    </source>
</evidence>
<feature type="transmembrane region" description="Helical" evidence="6">
    <location>
        <begin position="199"/>
        <end position="217"/>
    </location>
</feature>
<sequence>MELPAMRGVGEYGKIGKAVLAVAREEHLSVTAAGLAYYMFLSAIPLLLFGFIGLSTLDGIGSLVLAVELATDDSVARFFERSIRDDASRTRAAVIAAVLVAWSALRMFETLRRIFADLYSVRKQKSVFDRAMTVGLGFGVVTLALVLLVALGVARSIVFTSAAWTVLGPLLLFVGLSVVFFPLYYVFPSETSPREALPGTAFAAASWTVSSGVFRWYAGLSESVRLYGIVGGVLLLLAWLYVAALVVLLGIVLNAVLDGRVTPDYDWLPSALSDARAD</sequence>
<keyword evidence="3 6" id="KW-0812">Transmembrane</keyword>
<feature type="transmembrane region" description="Helical" evidence="6">
    <location>
        <begin position="166"/>
        <end position="187"/>
    </location>
</feature>
<dbReference type="Pfam" id="PF03631">
    <property type="entry name" value="Virul_fac_BrkB"/>
    <property type="match status" value="1"/>
</dbReference>
<gene>
    <name evidence="7" type="ORF">M0R88_16730</name>
</gene>
<dbReference type="AlphaFoldDB" id="A0A8U0IHI8"/>
<feature type="transmembrane region" description="Helical" evidence="6">
    <location>
        <begin position="131"/>
        <end position="154"/>
    </location>
</feature>